<dbReference type="RefSeq" id="WP_136597196.1">
    <property type="nucleotide sequence ID" value="NZ_STGV01000001.1"/>
</dbReference>
<gene>
    <name evidence="2" type="ORF">FAA97_03895</name>
</gene>
<comment type="caution">
    <text evidence="2">The sequence shown here is derived from an EMBL/GenBank/DDBJ whole genome shotgun (WGS) entry which is preliminary data.</text>
</comment>
<dbReference type="EMBL" id="STGV01000001">
    <property type="protein sequence ID" value="THV25349.1"/>
    <property type="molecule type" value="Genomic_DNA"/>
</dbReference>
<dbReference type="Proteomes" id="UP000308828">
    <property type="component" value="Unassembled WGS sequence"/>
</dbReference>
<evidence type="ECO:0000313" key="2">
    <source>
        <dbReference type="EMBL" id="THV25349.1"/>
    </source>
</evidence>
<protein>
    <recommendedName>
        <fullName evidence="4">DUF2946 domain-containing protein</fullName>
    </recommendedName>
</protein>
<reference evidence="2 3" key="1">
    <citation type="submission" date="2019-04" db="EMBL/GenBank/DDBJ databases">
        <title>Genome sequence of strain shin9-1.</title>
        <authorList>
            <person name="Gao J."/>
            <person name="Sun J."/>
        </authorList>
    </citation>
    <scope>NUCLEOTIDE SEQUENCE [LARGE SCALE GENOMIC DNA]</scope>
    <source>
        <strain evidence="3">shin9-1</strain>
    </source>
</reference>
<proteinExistence type="predicted"/>
<sequence>MKPKVKTAQMILRLFCAMVFLSVGFAHRTPAAIASESQSSAYVLPDGTFAGLCAAHLDHEQSKPANDCQACRLAGSVILPPPSDDSWLLQSLNSLGPVVAVEAGILIQHLLDRPRLRGPPLLL</sequence>
<evidence type="ECO:0000313" key="3">
    <source>
        <dbReference type="Proteomes" id="UP000308828"/>
    </source>
</evidence>
<keyword evidence="1" id="KW-0732">Signal</keyword>
<dbReference type="AlphaFoldDB" id="A0A4S8PBB6"/>
<evidence type="ECO:0008006" key="4">
    <source>
        <dbReference type="Google" id="ProtNLM"/>
    </source>
</evidence>
<feature type="chain" id="PRO_5020733246" description="DUF2946 domain-containing protein" evidence="1">
    <location>
        <begin position="29"/>
        <end position="123"/>
    </location>
</feature>
<dbReference type="OrthoDB" id="7744280at2"/>
<name>A0A4S8PBB6_9HYPH</name>
<keyword evidence="3" id="KW-1185">Reference proteome</keyword>
<feature type="signal peptide" evidence="1">
    <location>
        <begin position="1"/>
        <end position="28"/>
    </location>
</feature>
<evidence type="ECO:0000256" key="1">
    <source>
        <dbReference type="SAM" id="SignalP"/>
    </source>
</evidence>
<organism evidence="2 3">
    <name type="scientific">Peteryoungia ipomoeae</name>
    <dbReference type="NCBI Taxonomy" id="1210932"/>
    <lineage>
        <taxon>Bacteria</taxon>
        <taxon>Pseudomonadati</taxon>
        <taxon>Pseudomonadota</taxon>
        <taxon>Alphaproteobacteria</taxon>
        <taxon>Hyphomicrobiales</taxon>
        <taxon>Rhizobiaceae</taxon>
        <taxon>Peteryoungia</taxon>
    </lineage>
</organism>
<accession>A0A4S8PBB6</accession>